<dbReference type="InterPro" id="IPR011053">
    <property type="entry name" value="Single_hybrid_motif"/>
</dbReference>
<keyword evidence="4" id="KW-0450">Lipoyl</keyword>
<dbReference type="InterPro" id="IPR000089">
    <property type="entry name" value="Biotin_lipoyl"/>
</dbReference>
<feature type="domain" description="Peripheral subunit-binding (PSBD)" evidence="8">
    <location>
        <begin position="159"/>
        <end position="196"/>
    </location>
</feature>
<dbReference type="InterPro" id="IPR004167">
    <property type="entry name" value="PSBD"/>
</dbReference>
<dbReference type="Pfam" id="PF02817">
    <property type="entry name" value="E3_binding"/>
    <property type="match status" value="1"/>
</dbReference>
<dbReference type="PROSITE" id="PS00189">
    <property type="entry name" value="LIPOYL"/>
    <property type="match status" value="1"/>
</dbReference>
<dbReference type="SUPFAM" id="SSF47005">
    <property type="entry name" value="Peripheral subunit-binding domain of 2-oxo acid dehydrogenase complex"/>
    <property type="match status" value="1"/>
</dbReference>
<dbReference type="Gene3D" id="2.40.50.100">
    <property type="match status" value="1"/>
</dbReference>
<dbReference type="SUPFAM" id="SSF51230">
    <property type="entry name" value="Single hybrid motif"/>
    <property type="match status" value="1"/>
</dbReference>
<evidence type="ECO:0000256" key="1">
    <source>
        <dbReference type="ARBA" id="ARBA00001938"/>
    </source>
</evidence>
<name>A0ABX1JIA8_9MICC</name>
<dbReference type="Proteomes" id="UP000523795">
    <property type="component" value="Unassembled WGS sequence"/>
</dbReference>
<keyword evidence="3" id="KW-0808">Transferase</keyword>
<comment type="cofactor">
    <cofactor evidence="1">
        <name>(R)-lipoate</name>
        <dbReference type="ChEBI" id="CHEBI:83088"/>
    </cofactor>
</comment>
<evidence type="ECO:0000259" key="7">
    <source>
        <dbReference type="PROSITE" id="PS50968"/>
    </source>
</evidence>
<dbReference type="Pfam" id="PF00364">
    <property type="entry name" value="Biotin_lipoyl"/>
    <property type="match status" value="1"/>
</dbReference>
<feature type="domain" description="Lipoyl-binding" evidence="7">
    <location>
        <begin position="3"/>
        <end position="78"/>
    </location>
</feature>
<dbReference type="InterPro" id="IPR036625">
    <property type="entry name" value="E3-bd_dom_sf"/>
</dbReference>
<dbReference type="PROSITE" id="PS50968">
    <property type="entry name" value="BIOTINYL_LIPOYL"/>
    <property type="match status" value="1"/>
</dbReference>
<feature type="non-terminal residue" evidence="9">
    <location>
        <position position="239"/>
    </location>
</feature>
<evidence type="ECO:0000313" key="9">
    <source>
        <dbReference type="EMBL" id="NKX49058.1"/>
    </source>
</evidence>
<dbReference type="Gene3D" id="4.10.320.10">
    <property type="entry name" value="E3-binding domain"/>
    <property type="match status" value="1"/>
</dbReference>
<feature type="compositionally biased region" description="Low complexity" evidence="6">
    <location>
        <begin position="131"/>
        <end position="163"/>
    </location>
</feature>
<feature type="region of interest" description="Disordered" evidence="6">
    <location>
        <begin position="113"/>
        <end position="164"/>
    </location>
</feature>
<keyword evidence="5" id="KW-0012">Acyltransferase</keyword>
<evidence type="ECO:0000313" key="10">
    <source>
        <dbReference type="Proteomes" id="UP000523795"/>
    </source>
</evidence>
<dbReference type="InterPro" id="IPR050743">
    <property type="entry name" value="2-oxoacid_DH_E2_comp"/>
</dbReference>
<reference evidence="9 10" key="1">
    <citation type="submission" date="2020-04" db="EMBL/GenBank/DDBJ databases">
        <authorList>
            <person name="Liu S."/>
        </authorList>
    </citation>
    <scope>NUCLEOTIDE SEQUENCE [LARGE SCALE GENOMIC DNA]</scope>
    <source>
        <strain evidence="9 10">CGMCC 1.15091</strain>
    </source>
</reference>
<evidence type="ECO:0000256" key="4">
    <source>
        <dbReference type="ARBA" id="ARBA00022823"/>
    </source>
</evidence>
<dbReference type="CDD" id="cd06849">
    <property type="entry name" value="lipoyl_domain"/>
    <property type="match status" value="1"/>
</dbReference>
<proteinExistence type="inferred from homology"/>
<dbReference type="PROSITE" id="PS51826">
    <property type="entry name" value="PSBD"/>
    <property type="match status" value="1"/>
</dbReference>
<comment type="caution">
    <text evidence="9">The sequence shown here is derived from an EMBL/GenBank/DDBJ whole genome shotgun (WGS) entry which is preliminary data.</text>
</comment>
<dbReference type="PANTHER" id="PTHR43178:SF12">
    <property type="entry name" value="DIHYDROLIPOAMIDE ACETYLTRANSFERASE COMPONENT OF PYRUVATE DEHYDROGENASE COMPLEX"/>
    <property type="match status" value="1"/>
</dbReference>
<accession>A0ABX1JIA8</accession>
<dbReference type="EMBL" id="JAAZSR010000002">
    <property type="protein sequence ID" value="NKX49058.1"/>
    <property type="molecule type" value="Genomic_DNA"/>
</dbReference>
<dbReference type="PANTHER" id="PTHR43178">
    <property type="entry name" value="DIHYDROLIPOAMIDE ACETYLTRANSFERASE COMPONENT OF PYRUVATE DEHYDROGENASE COMPLEX"/>
    <property type="match status" value="1"/>
</dbReference>
<dbReference type="InterPro" id="IPR003016">
    <property type="entry name" value="2-oxoA_DH_lipoyl-BS"/>
</dbReference>
<evidence type="ECO:0000256" key="3">
    <source>
        <dbReference type="ARBA" id="ARBA00022679"/>
    </source>
</evidence>
<keyword evidence="10" id="KW-1185">Reference proteome</keyword>
<organism evidence="9 10">
    <name type="scientific">Arthrobacter deserti</name>
    <dbReference type="NCBI Taxonomy" id="1742687"/>
    <lineage>
        <taxon>Bacteria</taxon>
        <taxon>Bacillati</taxon>
        <taxon>Actinomycetota</taxon>
        <taxon>Actinomycetes</taxon>
        <taxon>Micrococcales</taxon>
        <taxon>Micrococcaceae</taxon>
        <taxon>Arthrobacter</taxon>
    </lineage>
</organism>
<evidence type="ECO:0000256" key="5">
    <source>
        <dbReference type="ARBA" id="ARBA00023315"/>
    </source>
</evidence>
<evidence type="ECO:0000259" key="8">
    <source>
        <dbReference type="PROSITE" id="PS51826"/>
    </source>
</evidence>
<sequence>MALKVFTLPDLGEGLTESDIVAWRVAEGDTVDLNQVLGEVETAKAVVELPSPFAGVVRKLHGAPGSTVRVGEPIVSFEVAGEAAGAGAPAAPPAAGYVPQAREANLVGYGAAVQTAQRPARRRRVHGGTGPAAPASAPAPAPAAAGPGPAPAPAGTRPRSTPPVRKLARDLGVDLAQVPGTGSSGLVTRSDVESYAAAAKPAAAPAQPGRAAAAGRWLGGAAEREARIPIRGVRKATAA</sequence>
<comment type="similarity">
    <text evidence="2">Belongs to the 2-oxoacid dehydrogenase family.</text>
</comment>
<gene>
    <name evidence="9" type="ORF">HER39_00340</name>
</gene>
<evidence type="ECO:0000256" key="2">
    <source>
        <dbReference type="ARBA" id="ARBA00007317"/>
    </source>
</evidence>
<evidence type="ECO:0000256" key="6">
    <source>
        <dbReference type="SAM" id="MobiDB-lite"/>
    </source>
</evidence>
<protein>
    <submittedName>
        <fullName evidence="9">2-oxo acid dehydrogenase subunit E2</fullName>
    </submittedName>
</protein>